<keyword evidence="6 11" id="KW-0798">TonB box</keyword>
<dbReference type="GO" id="GO:0044718">
    <property type="term" value="P:siderophore transmembrane transport"/>
    <property type="evidence" value="ECO:0007669"/>
    <property type="project" value="TreeGrafter"/>
</dbReference>
<dbReference type="Pfam" id="PF00593">
    <property type="entry name" value="TonB_dep_Rec_b-barrel"/>
    <property type="match status" value="1"/>
</dbReference>
<dbReference type="InterPro" id="IPR036942">
    <property type="entry name" value="Beta-barrel_TonB_sf"/>
</dbReference>
<keyword evidence="5 12" id="KW-0732">Signal</keyword>
<keyword evidence="9 10" id="KW-0998">Cell outer membrane</keyword>
<feature type="domain" description="TonB-dependent receptor-like beta-barrel" evidence="13">
    <location>
        <begin position="221"/>
        <end position="600"/>
    </location>
</feature>
<keyword evidence="3 10" id="KW-1134">Transmembrane beta strand</keyword>
<dbReference type="PROSITE" id="PS52016">
    <property type="entry name" value="TONB_DEPENDENT_REC_3"/>
    <property type="match status" value="1"/>
</dbReference>
<dbReference type="InterPro" id="IPR039426">
    <property type="entry name" value="TonB-dep_rcpt-like"/>
</dbReference>
<keyword evidence="16" id="KW-1185">Reference proteome</keyword>
<proteinExistence type="inferred from homology"/>
<organism evidence="15 16">
    <name type="scientific">Selenomonas artemidis F0399</name>
    <dbReference type="NCBI Taxonomy" id="749551"/>
    <lineage>
        <taxon>Bacteria</taxon>
        <taxon>Bacillati</taxon>
        <taxon>Bacillota</taxon>
        <taxon>Negativicutes</taxon>
        <taxon>Selenomonadales</taxon>
        <taxon>Selenomonadaceae</taxon>
        <taxon>Selenomonas</taxon>
    </lineage>
</organism>
<evidence type="ECO:0000256" key="6">
    <source>
        <dbReference type="ARBA" id="ARBA00023077"/>
    </source>
</evidence>
<dbReference type="Proteomes" id="UP000004633">
    <property type="component" value="Unassembled WGS sequence"/>
</dbReference>
<keyword evidence="7 10" id="KW-0472">Membrane</keyword>
<accession>E7N249</accession>
<keyword evidence="4 10" id="KW-0812">Transmembrane</keyword>
<evidence type="ECO:0000313" key="15">
    <source>
        <dbReference type="EMBL" id="EFW29831.1"/>
    </source>
</evidence>
<keyword evidence="2 10" id="KW-0813">Transport</keyword>
<evidence type="ECO:0000259" key="14">
    <source>
        <dbReference type="Pfam" id="PF07715"/>
    </source>
</evidence>
<feature type="domain" description="TonB-dependent receptor plug" evidence="14">
    <location>
        <begin position="59"/>
        <end position="165"/>
    </location>
</feature>
<feature type="signal peptide" evidence="12">
    <location>
        <begin position="1"/>
        <end position="33"/>
    </location>
</feature>
<name>E7N249_9FIRM</name>
<evidence type="ECO:0000256" key="12">
    <source>
        <dbReference type="SAM" id="SignalP"/>
    </source>
</evidence>
<keyword evidence="8 15" id="KW-0675">Receptor</keyword>
<dbReference type="HOGENOM" id="CLU_008287_18_0_9"/>
<evidence type="ECO:0000259" key="13">
    <source>
        <dbReference type="Pfam" id="PF00593"/>
    </source>
</evidence>
<comment type="caution">
    <text evidence="15">The sequence shown here is derived from an EMBL/GenBank/DDBJ whole genome shotgun (WGS) entry which is preliminary data.</text>
</comment>
<feature type="chain" id="PRO_5003222123" evidence="12">
    <location>
        <begin position="34"/>
        <end position="628"/>
    </location>
</feature>
<evidence type="ECO:0000256" key="9">
    <source>
        <dbReference type="ARBA" id="ARBA00023237"/>
    </source>
</evidence>
<evidence type="ECO:0000256" key="10">
    <source>
        <dbReference type="PROSITE-ProRule" id="PRU01360"/>
    </source>
</evidence>
<evidence type="ECO:0000256" key="8">
    <source>
        <dbReference type="ARBA" id="ARBA00023170"/>
    </source>
</evidence>
<evidence type="ECO:0000256" key="1">
    <source>
        <dbReference type="ARBA" id="ARBA00004571"/>
    </source>
</evidence>
<dbReference type="PANTHER" id="PTHR30069">
    <property type="entry name" value="TONB-DEPENDENT OUTER MEMBRANE RECEPTOR"/>
    <property type="match status" value="1"/>
</dbReference>
<dbReference type="RefSeq" id="WP_009349725.1">
    <property type="nucleotide sequence ID" value="NZ_GL638136.1"/>
</dbReference>
<dbReference type="GO" id="GO:0009279">
    <property type="term" value="C:cell outer membrane"/>
    <property type="evidence" value="ECO:0007669"/>
    <property type="project" value="UniProtKB-SubCell"/>
</dbReference>
<evidence type="ECO:0000256" key="2">
    <source>
        <dbReference type="ARBA" id="ARBA00022448"/>
    </source>
</evidence>
<evidence type="ECO:0000256" key="3">
    <source>
        <dbReference type="ARBA" id="ARBA00022452"/>
    </source>
</evidence>
<dbReference type="Gene3D" id="2.40.170.20">
    <property type="entry name" value="TonB-dependent receptor, beta-barrel domain"/>
    <property type="match status" value="1"/>
</dbReference>
<dbReference type="InterPro" id="IPR037066">
    <property type="entry name" value="Plug_dom_sf"/>
</dbReference>
<dbReference type="InterPro" id="IPR012910">
    <property type="entry name" value="Plug_dom"/>
</dbReference>
<protein>
    <submittedName>
        <fullName evidence="15">TonB-dependent receptor</fullName>
    </submittedName>
</protein>
<evidence type="ECO:0000256" key="11">
    <source>
        <dbReference type="RuleBase" id="RU003357"/>
    </source>
</evidence>
<dbReference type="PANTHER" id="PTHR30069:SF29">
    <property type="entry name" value="HEMOGLOBIN AND HEMOGLOBIN-HAPTOGLOBIN-BINDING PROTEIN 1-RELATED"/>
    <property type="match status" value="1"/>
</dbReference>
<dbReference type="STRING" id="749551.HMPREF9555_01059"/>
<dbReference type="Pfam" id="PF07715">
    <property type="entry name" value="Plug"/>
    <property type="match status" value="1"/>
</dbReference>
<evidence type="ECO:0000256" key="4">
    <source>
        <dbReference type="ARBA" id="ARBA00022692"/>
    </source>
</evidence>
<comment type="similarity">
    <text evidence="10 11">Belongs to the TonB-dependent receptor family.</text>
</comment>
<evidence type="ECO:0000256" key="7">
    <source>
        <dbReference type="ARBA" id="ARBA00023136"/>
    </source>
</evidence>
<comment type="subcellular location">
    <subcellularLocation>
        <location evidence="1 10">Cell outer membrane</location>
        <topology evidence="1 10">Multi-pass membrane protein</topology>
    </subcellularLocation>
</comment>
<dbReference type="Gene3D" id="2.170.130.10">
    <property type="entry name" value="TonB-dependent receptor, plug domain"/>
    <property type="match status" value="1"/>
</dbReference>
<dbReference type="GO" id="GO:0015344">
    <property type="term" value="F:siderophore uptake transmembrane transporter activity"/>
    <property type="evidence" value="ECO:0007669"/>
    <property type="project" value="TreeGrafter"/>
</dbReference>
<reference evidence="15 16" key="1">
    <citation type="submission" date="2010-08" db="EMBL/GenBank/DDBJ databases">
        <authorList>
            <person name="Weinstock G."/>
            <person name="Sodergren E."/>
            <person name="Clifton S."/>
            <person name="Fulton L."/>
            <person name="Fulton B."/>
            <person name="Courtney L."/>
            <person name="Fronick C."/>
            <person name="Harrison M."/>
            <person name="Strong C."/>
            <person name="Farmer C."/>
            <person name="Delahaunty K."/>
            <person name="Markovic C."/>
            <person name="Hall O."/>
            <person name="Minx P."/>
            <person name="Tomlinson C."/>
            <person name="Mitreva M."/>
            <person name="Hou S."/>
            <person name="Chen J."/>
            <person name="Wollam A."/>
            <person name="Pepin K.H."/>
            <person name="Johnson M."/>
            <person name="Bhonagiri V."/>
            <person name="Zhang X."/>
            <person name="Suruliraj S."/>
            <person name="Warren W."/>
            <person name="Chinwalla A."/>
            <person name="Mardis E.R."/>
            <person name="Wilson R.K."/>
        </authorList>
    </citation>
    <scope>NUCLEOTIDE SEQUENCE [LARGE SCALE GENOMIC DNA]</scope>
    <source>
        <strain evidence="15 16">F0399</strain>
    </source>
</reference>
<dbReference type="InterPro" id="IPR000531">
    <property type="entry name" value="Beta-barrel_TonB"/>
</dbReference>
<dbReference type="SUPFAM" id="SSF56935">
    <property type="entry name" value="Porins"/>
    <property type="match status" value="1"/>
</dbReference>
<dbReference type="AlphaFoldDB" id="E7N249"/>
<evidence type="ECO:0000256" key="5">
    <source>
        <dbReference type="ARBA" id="ARBA00022729"/>
    </source>
</evidence>
<dbReference type="CDD" id="cd01347">
    <property type="entry name" value="ligand_gated_channel"/>
    <property type="match status" value="1"/>
</dbReference>
<sequence>MNAWNTKNAHRKLSAAVAVALLTGGYCTNDVYANEVQDRDTYTLPDVVVTAERVPTQISQTAANVAVVTAEEIAENHYRNAAEAISHVNGVVVMQSGMQDMVRLNGDDRVLVLVDGRRINSDQGTGSGRAGASLKEVPPMSMIERIEIVKGGGSALYGSDAAGGVINIITKRGKENRTTIDVAAGAWSTQEYRVMHEGSAGDWSWSIAGGIDRRGYMRYKSDGETRKMPKSDYRNNELSLRVDKKLGAGDSLTLSVVHHRLDGNSHNLQFMSTSHVDRLYNDWSASYNFKENTTTPGVLRVFDNYKSMEFSGAFQSRLTGVDYQNGWQLGKNHRLVAGAEWHRSSSTNLANGYDGERLTNTALYVQDTFEYGKWSLIPGVRMDHHSEFGTHYSPKLAVNYAASDKTQVYASWGRVFAAPQADDLYYHNVGWGMFGNRNLKPESGHTETIGVRHAFDAKKSLELSVFRSKIHDAIRWVYNPIAFTTNATNIDLEKKRGLELTYRQELSKQWSYDLGYSYIRTERDKGTGQGLVWENSNTRPNGYRIGIRYGAGAWTANLNTTMGAGLDRTVFGQKSYTIVDLNVDYAIDAHTSAYVKLLNLTNAQYPVYNSKYYPGQGRFFQAGLTYEF</sequence>
<dbReference type="EMBL" id="AECV01000016">
    <property type="protein sequence ID" value="EFW29831.1"/>
    <property type="molecule type" value="Genomic_DNA"/>
</dbReference>
<evidence type="ECO:0000313" key="16">
    <source>
        <dbReference type="Proteomes" id="UP000004633"/>
    </source>
</evidence>
<gene>
    <name evidence="15" type="ORF">HMPREF9555_01059</name>
</gene>